<dbReference type="Gene3D" id="2.60.40.10">
    <property type="entry name" value="Immunoglobulins"/>
    <property type="match status" value="2"/>
</dbReference>
<reference evidence="3 4" key="1">
    <citation type="submission" date="2015-07" db="EMBL/GenBank/DDBJ databases">
        <title>Whole genome sequence of Herpetosiphon geysericola DSM 7119.</title>
        <authorList>
            <person name="Hemp J."/>
            <person name="Ward L.M."/>
            <person name="Pace L.A."/>
            <person name="Fischer W.W."/>
        </authorList>
    </citation>
    <scope>NUCLEOTIDE SEQUENCE [LARGE SCALE GENOMIC DNA]</scope>
    <source>
        <strain evidence="3 4">DSM 7119</strain>
    </source>
</reference>
<feature type="domain" description="Rax2-like C-terminal" evidence="2">
    <location>
        <begin position="565"/>
        <end position="708"/>
    </location>
</feature>
<feature type="domain" description="DUF11" evidence="1">
    <location>
        <begin position="755"/>
        <end position="870"/>
    </location>
</feature>
<dbReference type="RefSeq" id="WP_054534623.1">
    <property type="nucleotide sequence ID" value="NZ_LGKP01000021.1"/>
</dbReference>
<dbReference type="STRING" id="70996.SE18_11600"/>
<dbReference type="PANTHER" id="PTHR31778:SF2">
    <property type="entry name" value="BUD SITE SELECTION PROTEIN RAX2"/>
    <property type="match status" value="1"/>
</dbReference>
<accession>A0A0P6XRD2</accession>
<comment type="caution">
    <text evidence="3">The sequence shown here is derived from an EMBL/GenBank/DDBJ whole genome shotgun (WGS) entry which is preliminary data.</text>
</comment>
<dbReference type="InterPro" id="IPR001434">
    <property type="entry name" value="OmcB-like_DUF11"/>
</dbReference>
<evidence type="ECO:0000259" key="2">
    <source>
        <dbReference type="Pfam" id="PF12768"/>
    </source>
</evidence>
<dbReference type="Pfam" id="PF12768">
    <property type="entry name" value="Rax2"/>
    <property type="match status" value="2"/>
</dbReference>
<dbReference type="InterPro" id="IPR013783">
    <property type="entry name" value="Ig-like_fold"/>
</dbReference>
<evidence type="ECO:0000313" key="3">
    <source>
        <dbReference type="EMBL" id="KPL86637.1"/>
    </source>
</evidence>
<proteinExistence type="predicted"/>
<dbReference type="SUPFAM" id="SSF50965">
    <property type="entry name" value="Galactose oxidase, central domain"/>
    <property type="match status" value="1"/>
</dbReference>
<dbReference type="EMBL" id="LGKP01000021">
    <property type="protein sequence ID" value="KPL86637.1"/>
    <property type="molecule type" value="Genomic_DNA"/>
</dbReference>
<dbReference type="Pfam" id="PF17164">
    <property type="entry name" value="DUF5122"/>
    <property type="match status" value="1"/>
</dbReference>
<feature type="domain" description="Rax2-like C-terminal" evidence="2">
    <location>
        <begin position="52"/>
        <end position="194"/>
    </location>
</feature>
<organism evidence="3 4">
    <name type="scientific">Herpetosiphon geysericola</name>
    <dbReference type="NCBI Taxonomy" id="70996"/>
    <lineage>
        <taxon>Bacteria</taxon>
        <taxon>Bacillati</taxon>
        <taxon>Chloroflexota</taxon>
        <taxon>Chloroflexia</taxon>
        <taxon>Herpetosiphonales</taxon>
        <taxon>Herpetosiphonaceae</taxon>
        <taxon>Herpetosiphon</taxon>
    </lineage>
</organism>
<dbReference type="InterPro" id="IPR014756">
    <property type="entry name" value="Ig_E-set"/>
</dbReference>
<sequence length="1134" mass="116393">MPRFVLQFGLIIALIVSINLPIAQAQPQVLLAPDEIQAVADDQFWNNSGLIAGANNTIRALSSQAGDLFVGGLFDRIAGISANRVAFWDGDRWNAMGSGVNGPVDDLDASTGGSVYVVGSFSSAGGIAADGIARWNSGTGQWSALATNVNGAVTAVLVQQVGGNDVVYVGGTFTSINGVSANRIAKFSNGAWSALGSGLSGGSAPQVFDLAVNPANVNQIVAGGTFSSAGGSTANNVAIWTGSAWQSLGTGSSNGVNNVVRFVDFRGTNMVVVGGSFSNAGTITNVGGAAVWQGGNTWEAMAGRGVAGDVRGIVENVNFTYVMGNFGSGVNPNGNSVFSPNIARWDGNIWSPVPNASNALGTNGAILRTERFGSGSDSFFIAGAFGTAHGLELNFVGMVLPQQGFLPGATDRFFPLAGGLEGANAKVFAIQPRLGQIIAAGRFELGSNRLLNNIASFDPVERVWSPLAGANDSGVNDDVRDLALRGTDLIAVGEFSKAGGVDTAGVASWNGSTWTALATSINGRVNAVAVSGSDIYIGGEFTQVDGVPANRIARLSGGVWQALGAGSDGAINSLLFKSGQLYAGGLFAAAGGAPASNLARWNGTTWQAIGAGTNSEVLALADVNSSTLAVGGRFSSAGGVANTRAIALLNHSTLAWTALGTGSDGYVTSLAVRGDDLYAGGLFNRMDGLTVNHIARWNGNNWNALGSGVAGGSLPNSEVGGLAVNGDNLYVGGRFDRAGDKVSHRFAEWRQPEVDLSLKLTDSPDPVTVGNAMSYRASVSNLGTISASSVVYEQSFASTLIFGQVTTSQGTCSFPTATTLRCNLGTLAANASASITINATPSQVGLISSTGTVSSPANEAFSSNNTRTLTTQVIVPGNPVPTISNITPDSFIRQPIGFPPPPAVRITVNGTGFVANSKVVVAGTERSTSFINSNRLEFSMPATTNQGVYSVLVRNPTPGGGDSNSVSLRVSFGIVGVSSITPNVGGTEVDLQTTFSVSWTHTTDPWRIIEHLDLRLVDSDGVALWARFTEGVSGTFSLLDSNGDVLGYATAGTTEPLEGDSAILDLADSTFAGSGPTGFSMQVNFTVRFKASAAGRRYNIELYATDDNGGVQGPDVMGTFTVGIHNIYLPMTIK</sequence>
<keyword evidence="4" id="KW-1185">Reference proteome</keyword>
<dbReference type="OrthoDB" id="166558at2"/>
<dbReference type="InterPro" id="IPR024982">
    <property type="entry name" value="Rax2-like_C"/>
</dbReference>
<dbReference type="InterPro" id="IPR013431">
    <property type="entry name" value="Delta_60_rpt"/>
</dbReference>
<dbReference type="SUPFAM" id="SSF81296">
    <property type="entry name" value="E set domains"/>
    <property type="match status" value="1"/>
</dbReference>
<evidence type="ECO:0000313" key="4">
    <source>
        <dbReference type="Proteomes" id="UP000050277"/>
    </source>
</evidence>
<evidence type="ECO:0000259" key="1">
    <source>
        <dbReference type="Pfam" id="PF01345"/>
    </source>
</evidence>
<dbReference type="GO" id="GO:1902929">
    <property type="term" value="C:plasma membrane of growing cell tip"/>
    <property type="evidence" value="ECO:0007669"/>
    <property type="project" value="TreeGrafter"/>
</dbReference>
<gene>
    <name evidence="3" type="ORF">SE18_11600</name>
</gene>
<dbReference type="AlphaFoldDB" id="A0A0P6XRD2"/>
<dbReference type="InterPro" id="IPR011043">
    <property type="entry name" value="Gal_Oxase/kelch_b-propeller"/>
</dbReference>
<dbReference type="Pfam" id="PF01345">
    <property type="entry name" value="DUF11"/>
    <property type="match status" value="1"/>
</dbReference>
<dbReference type="Proteomes" id="UP000050277">
    <property type="component" value="Unassembled WGS sequence"/>
</dbReference>
<dbReference type="PANTHER" id="PTHR31778">
    <property type="entry name" value="BUD SITE SELECTION PROTEIN RAX2"/>
    <property type="match status" value="1"/>
</dbReference>
<name>A0A0P6XRD2_9CHLR</name>
<protein>
    <submittedName>
        <fullName evidence="3">Uncharacterized protein</fullName>
    </submittedName>
</protein>